<keyword evidence="3" id="KW-0349">Heme</keyword>
<keyword evidence="8" id="KW-0732">Signal</keyword>
<evidence type="ECO:0000256" key="4">
    <source>
        <dbReference type="ARBA" id="ARBA00022723"/>
    </source>
</evidence>
<name>A0A4S8M0M3_DENBC</name>
<dbReference type="OrthoDB" id="407298at2759"/>
<protein>
    <submittedName>
        <fullName evidence="10">Cloroperoxidase</fullName>
    </submittedName>
</protein>
<reference evidence="10 11" key="1">
    <citation type="journal article" date="2019" name="Nat. Ecol. Evol.">
        <title>Megaphylogeny resolves global patterns of mushroom evolution.</title>
        <authorList>
            <person name="Varga T."/>
            <person name="Krizsan K."/>
            <person name="Foldi C."/>
            <person name="Dima B."/>
            <person name="Sanchez-Garcia M."/>
            <person name="Sanchez-Ramirez S."/>
            <person name="Szollosi G.J."/>
            <person name="Szarkandi J.G."/>
            <person name="Papp V."/>
            <person name="Albert L."/>
            <person name="Andreopoulos W."/>
            <person name="Angelini C."/>
            <person name="Antonin V."/>
            <person name="Barry K.W."/>
            <person name="Bougher N.L."/>
            <person name="Buchanan P."/>
            <person name="Buyck B."/>
            <person name="Bense V."/>
            <person name="Catcheside P."/>
            <person name="Chovatia M."/>
            <person name="Cooper J."/>
            <person name="Damon W."/>
            <person name="Desjardin D."/>
            <person name="Finy P."/>
            <person name="Geml J."/>
            <person name="Haridas S."/>
            <person name="Hughes K."/>
            <person name="Justo A."/>
            <person name="Karasinski D."/>
            <person name="Kautmanova I."/>
            <person name="Kiss B."/>
            <person name="Kocsube S."/>
            <person name="Kotiranta H."/>
            <person name="LaButti K.M."/>
            <person name="Lechner B.E."/>
            <person name="Liimatainen K."/>
            <person name="Lipzen A."/>
            <person name="Lukacs Z."/>
            <person name="Mihaltcheva S."/>
            <person name="Morgado L.N."/>
            <person name="Niskanen T."/>
            <person name="Noordeloos M.E."/>
            <person name="Ohm R.A."/>
            <person name="Ortiz-Santana B."/>
            <person name="Ovrebo C."/>
            <person name="Racz N."/>
            <person name="Riley R."/>
            <person name="Savchenko A."/>
            <person name="Shiryaev A."/>
            <person name="Soop K."/>
            <person name="Spirin V."/>
            <person name="Szebenyi C."/>
            <person name="Tomsovsky M."/>
            <person name="Tulloss R.E."/>
            <person name="Uehling J."/>
            <person name="Grigoriev I.V."/>
            <person name="Vagvolgyi C."/>
            <person name="Papp T."/>
            <person name="Martin F.M."/>
            <person name="Miettinen O."/>
            <person name="Hibbett D.S."/>
            <person name="Nagy L.G."/>
        </authorList>
    </citation>
    <scope>NUCLEOTIDE SEQUENCE [LARGE SCALE GENOMIC DNA]</scope>
    <source>
        <strain evidence="10 11">CBS 962.96</strain>
    </source>
</reference>
<evidence type="ECO:0000259" key="9">
    <source>
        <dbReference type="PROSITE" id="PS51405"/>
    </source>
</evidence>
<evidence type="ECO:0000256" key="7">
    <source>
        <dbReference type="ARBA" id="ARBA00025795"/>
    </source>
</evidence>
<evidence type="ECO:0000256" key="6">
    <source>
        <dbReference type="ARBA" id="ARBA00023004"/>
    </source>
</evidence>
<keyword evidence="11" id="KW-1185">Reference proteome</keyword>
<dbReference type="InterPro" id="IPR036851">
    <property type="entry name" value="Chloroperoxidase-like_sf"/>
</dbReference>
<dbReference type="PANTHER" id="PTHR33577">
    <property type="entry name" value="STERIGMATOCYSTIN BIOSYNTHESIS PEROXIDASE STCC-RELATED"/>
    <property type="match status" value="1"/>
</dbReference>
<dbReference type="Proteomes" id="UP000297245">
    <property type="component" value="Unassembled WGS sequence"/>
</dbReference>
<gene>
    <name evidence="10" type="ORF">K435DRAFT_755596</name>
</gene>
<comment type="cofactor">
    <cofactor evidence="1">
        <name>heme b</name>
        <dbReference type="ChEBI" id="CHEBI:60344"/>
    </cofactor>
</comment>
<dbReference type="PANTHER" id="PTHR33577:SF18">
    <property type="entry name" value="HEME HALOPEROXIDASE FAMILY PROFILE DOMAIN-CONTAINING PROTEIN"/>
    <property type="match status" value="1"/>
</dbReference>
<dbReference type="EMBL" id="ML179196">
    <property type="protein sequence ID" value="THU95604.1"/>
    <property type="molecule type" value="Genomic_DNA"/>
</dbReference>
<keyword evidence="5" id="KW-0560">Oxidoreductase</keyword>
<feature type="chain" id="PRO_5020638800" evidence="8">
    <location>
        <begin position="24"/>
        <end position="280"/>
    </location>
</feature>
<feature type="signal peptide" evidence="8">
    <location>
        <begin position="1"/>
        <end position="23"/>
    </location>
</feature>
<evidence type="ECO:0000313" key="11">
    <source>
        <dbReference type="Proteomes" id="UP000297245"/>
    </source>
</evidence>
<dbReference type="Gene3D" id="1.10.489.10">
    <property type="entry name" value="Chloroperoxidase-like"/>
    <property type="match status" value="1"/>
</dbReference>
<evidence type="ECO:0000256" key="8">
    <source>
        <dbReference type="SAM" id="SignalP"/>
    </source>
</evidence>
<evidence type="ECO:0000256" key="5">
    <source>
        <dbReference type="ARBA" id="ARBA00023002"/>
    </source>
</evidence>
<evidence type="ECO:0000313" key="10">
    <source>
        <dbReference type="EMBL" id="THU95604.1"/>
    </source>
</evidence>
<keyword evidence="4" id="KW-0479">Metal-binding</keyword>
<sequence length="280" mass="31261">MTRSNILFFFETLYTFTWDALLAAINLVTPSLKPGHIVPKGSPGEGGKWPEYIAPKEGDSRCACPALNALANHGILPRNGRNIPFKDMTHACHTSYNFSSSFSYLTVNYAVHMLKRNYNDSFDLEELNQHNGIEHDASLFRQDAHFDPSQAKPHIPYINELLSSSVEDSSSLLKLEDLAQFSAKRRSEGKASNPEFSLGFLHRIFGSSNSSTLLVTFGGHIPALRTFLTEERIPDGWESSVRSRKGLTFAAFNIGTVNKLESATEKYMKSEKPEEKPEGK</sequence>
<organism evidence="10 11">
    <name type="scientific">Dendrothele bispora (strain CBS 962.96)</name>
    <dbReference type="NCBI Taxonomy" id="1314807"/>
    <lineage>
        <taxon>Eukaryota</taxon>
        <taxon>Fungi</taxon>
        <taxon>Dikarya</taxon>
        <taxon>Basidiomycota</taxon>
        <taxon>Agaricomycotina</taxon>
        <taxon>Agaricomycetes</taxon>
        <taxon>Agaricomycetidae</taxon>
        <taxon>Agaricales</taxon>
        <taxon>Agaricales incertae sedis</taxon>
        <taxon>Dendrothele</taxon>
    </lineage>
</organism>
<evidence type="ECO:0000256" key="1">
    <source>
        <dbReference type="ARBA" id="ARBA00001970"/>
    </source>
</evidence>
<keyword evidence="6" id="KW-0408">Iron</keyword>
<dbReference type="AlphaFoldDB" id="A0A4S8M0M3"/>
<feature type="domain" description="Heme haloperoxidase family profile" evidence="9">
    <location>
        <begin position="48"/>
        <end position="254"/>
    </location>
</feature>
<keyword evidence="2 10" id="KW-0575">Peroxidase</keyword>
<comment type="similarity">
    <text evidence="7">Belongs to the chloroperoxidase family.</text>
</comment>
<dbReference type="PROSITE" id="PS51405">
    <property type="entry name" value="HEME_HALOPEROXIDASE"/>
    <property type="match status" value="1"/>
</dbReference>
<dbReference type="GO" id="GO:0004601">
    <property type="term" value="F:peroxidase activity"/>
    <property type="evidence" value="ECO:0007669"/>
    <property type="project" value="UniProtKB-KW"/>
</dbReference>
<dbReference type="Pfam" id="PF01328">
    <property type="entry name" value="Peroxidase_2"/>
    <property type="match status" value="1"/>
</dbReference>
<accession>A0A4S8M0M3</accession>
<dbReference type="SUPFAM" id="SSF47571">
    <property type="entry name" value="Cloroperoxidase"/>
    <property type="match status" value="1"/>
</dbReference>
<proteinExistence type="inferred from homology"/>
<evidence type="ECO:0000256" key="2">
    <source>
        <dbReference type="ARBA" id="ARBA00022559"/>
    </source>
</evidence>
<dbReference type="GO" id="GO:0046872">
    <property type="term" value="F:metal ion binding"/>
    <property type="evidence" value="ECO:0007669"/>
    <property type="project" value="UniProtKB-KW"/>
</dbReference>
<dbReference type="InterPro" id="IPR000028">
    <property type="entry name" value="Chloroperoxidase"/>
</dbReference>
<evidence type="ECO:0000256" key="3">
    <source>
        <dbReference type="ARBA" id="ARBA00022617"/>
    </source>
</evidence>